<evidence type="ECO:0000259" key="1">
    <source>
        <dbReference type="Pfam" id="PF13966"/>
    </source>
</evidence>
<protein>
    <recommendedName>
        <fullName evidence="1">Reverse transcriptase zinc-binding domain-containing protein</fullName>
    </recommendedName>
</protein>
<accession>A0A835BGP4</accession>
<dbReference type="OrthoDB" id="683646at2759"/>
<keyword evidence="3" id="KW-1185">Reference proteome</keyword>
<reference evidence="2" key="1">
    <citation type="submission" date="2020-07" db="EMBL/GenBank/DDBJ databases">
        <title>Genome sequence and genetic diversity analysis of an under-domesticated orphan crop, white fonio (Digitaria exilis).</title>
        <authorList>
            <person name="Bennetzen J.L."/>
            <person name="Chen S."/>
            <person name="Ma X."/>
            <person name="Wang X."/>
            <person name="Yssel A.E.J."/>
            <person name="Chaluvadi S.R."/>
            <person name="Johnson M."/>
            <person name="Gangashetty P."/>
            <person name="Hamidou F."/>
            <person name="Sanogo M.D."/>
            <person name="Zwaenepoel A."/>
            <person name="Wallace J."/>
            <person name="Van De Peer Y."/>
            <person name="Van Deynze A."/>
        </authorList>
    </citation>
    <scope>NUCLEOTIDE SEQUENCE</scope>
    <source>
        <tissue evidence="2">Leaves</tissue>
    </source>
</reference>
<organism evidence="2 3">
    <name type="scientific">Digitaria exilis</name>
    <dbReference type="NCBI Taxonomy" id="1010633"/>
    <lineage>
        <taxon>Eukaryota</taxon>
        <taxon>Viridiplantae</taxon>
        <taxon>Streptophyta</taxon>
        <taxon>Embryophyta</taxon>
        <taxon>Tracheophyta</taxon>
        <taxon>Spermatophyta</taxon>
        <taxon>Magnoliopsida</taxon>
        <taxon>Liliopsida</taxon>
        <taxon>Poales</taxon>
        <taxon>Poaceae</taxon>
        <taxon>PACMAD clade</taxon>
        <taxon>Panicoideae</taxon>
        <taxon>Panicodae</taxon>
        <taxon>Paniceae</taxon>
        <taxon>Anthephorinae</taxon>
        <taxon>Digitaria</taxon>
    </lineage>
</organism>
<dbReference type="InterPro" id="IPR026960">
    <property type="entry name" value="RVT-Znf"/>
</dbReference>
<dbReference type="Proteomes" id="UP000636709">
    <property type="component" value="Unassembled WGS sequence"/>
</dbReference>
<gene>
    <name evidence="2" type="ORF">HU200_040332</name>
</gene>
<feature type="domain" description="Reverse transcriptase zinc-binding" evidence="1">
    <location>
        <begin position="105"/>
        <end position="189"/>
    </location>
</feature>
<evidence type="ECO:0000313" key="3">
    <source>
        <dbReference type="Proteomes" id="UP000636709"/>
    </source>
</evidence>
<dbReference type="EMBL" id="JACEFO010001965">
    <property type="protein sequence ID" value="KAF8691212.1"/>
    <property type="molecule type" value="Genomic_DNA"/>
</dbReference>
<sequence length="256" mass="29658">MFRHSIDITIGDGQLALFWSDRWNGSDSPCVAAPDLCKLVMASTKKKRSVAQALPQKTWISDIKGRLTVPALVQYIFLWHSLGRCQLRTGMEDVIQWRWTTTGTYSARSAYRAFFEGSTRFVMAKPLWKCWAPLKVKFTLWLAIHGRLWTSDRRHRHGLQESPACSFCAQEPETCDHLFHHCCFTRTIWFQVSRITNIPEFTRPDDSLVGWWLHSRRGRTKELCKGIDSTVLLVSCYGRGVMHVYSEQPRRMSPMS</sequence>
<name>A0A835BGP4_9POAL</name>
<proteinExistence type="predicted"/>
<comment type="caution">
    <text evidence="2">The sequence shown here is derived from an EMBL/GenBank/DDBJ whole genome shotgun (WGS) entry which is preliminary data.</text>
</comment>
<dbReference type="Pfam" id="PF13966">
    <property type="entry name" value="zf-RVT"/>
    <property type="match status" value="1"/>
</dbReference>
<evidence type="ECO:0000313" key="2">
    <source>
        <dbReference type="EMBL" id="KAF8691212.1"/>
    </source>
</evidence>
<dbReference type="AlphaFoldDB" id="A0A835BGP4"/>
<dbReference type="PANTHER" id="PTHR36617:SF17">
    <property type="entry name" value="OS01G0114800 PROTEIN"/>
    <property type="match status" value="1"/>
</dbReference>
<dbReference type="PANTHER" id="PTHR36617">
    <property type="entry name" value="PROTEIN, PUTATIVE-RELATED"/>
    <property type="match status" value="1"/>
</dbReference>